<dbReference type="RefSeq" id="WP_181339676.1">
    <property type="nucleotide sequence ID" value="NZ_JAAKDE010000012.1"/>
</dbReference>
<dbReference type="PANTHER" id="PTHR21666">
    <property type="entry name" value="PEPTIDASE-RELATED"/>
    <property type="match status" value="1"/>
</dbReference>
<protein>
    <submittedName>
        <fullName evidence="4">M23 family metallopeptidase</fullName>
    </submittedName>
</protein>
<dbReference type="EMBL" id="JAAKDE010000012">
    <property type="protein sequence ID" value="MBA2133231.1"/>
    <property type="molecule type" value="Genomic_DNA"/>
</dbReference>
<reference evidence="4" key="1">
    <citation type="submission" date="2020-06" db="EMBL/GenBank/DDBJ databases">
        <title>Novel chitinolytic bacterium.</title>
        <authorList>
            <person name="Ungkulpasvich U."/>
            <person name="Kosugi A."/>
            <person name="Uke A."/>
        </authorList>
    </citation>
    <scope>NUCLEOTIDE SEQUENCE</scope>
    <source>
        <strain evidence="4">UUS1-1</strain>
    </source>
</reference>
<keyword evidence="5" id="KW-1185">Reference proteome</keyword>
<dbReference type="InterPro" id="IPR050570">
    <property type="entry name" value="Cell_wall_metabolism_enzyme"/>
</dbReference>
<dbReference type="Gene3D" id="2.70.70.10">
    <property type="entry name" value="Glucose Permease (Domain IIA)"/>
    <property type="match status" value="1"/>
</dbReference>
<evidence type="ECO:0000313" key="5">
    <source>
        <dbReference type="Proteomes" id="UP000657177"/>
    </source>
</evidence>
<organism evidence="4 5">
    <name type="scientific">Capillibacterium thermochitinicola</name>
    <dbReference type="NCBI Taxonomy" id="2699427"/>
    <lineage>
        <taxon>Bacteria</taxon>
        <taxon>Bacillati</taxon>
        <taxon>Bacillota</taxon>
        <taxon>Capillibacterium</taxon>
    </lineage>
</organism>
<evidence type="ECO:0000259" key="3">
    <source>
        <dbReference type="Pfam" id="PF01551"/>
    </source>
</evidence>
<dbReference type="GO" id="GO:0004222">
    <property type="term" value="F:metalloendopeptidase activity"/>
    <property type="evidence" value="ECO:0007669"/>
    <property type="project" value="TreeGrafter"/>
</dbReference>
<dbReference type="Proteomes" id="UP000657177">
    <property type="component" value="Unassembled WGS sequence"/>
</dbReference>
<dbReference type="FunFam" id="2.70.70.10:FF:000006">
    <property type="entry name" value="M23 family peptidase"/>
    <property type="match status" value="1"/>
</dbReference>
<dbReference type="AlphaFoldDB" id="A0A8J6LIZ4"/>
<dbReference type="InterPro" id="IPR016047">
    <property type="entry name" value="M23ase_b-sheet_dom"/>
</dbReference>
<dbReference type="InterPro" id="IPR011055">
    <property type="entry name" value="Dup_hybrid_motif"/>
</dbReference>
<keyword evidence="2" id="KW-0472">Membrane</keyword>
<evidence type="ECO:0000256" key="1">
    <source>
        <dbReference type="ARBA" id="ARBA00022729"/>
    </source>
</evidence>
<name>A0A8J6LIZ4_9FIRM</name>
<proteinExistence type="predicted"/>
<gene>
    <name evidence="4" type="ORF">G5B42_06700</name>
</gene>
<sequence length="298" mass="34332">MIVPNNKGKVNSINIPYFVFISFFIIMAVNIYYLVRYPFRISEIWELERHIYDLRQIIAKQDKELRRLDPCLKATQEMAGKLNASNRFFVDMELEYDRLRNNKKTGEKALTYREVYLPGYRLSSADQDYSKLELLNSNLSYLEEELAFTSSALDDLLTKYKTYDRQLDFIPTIWPLARDRRISSGFGYRRHPVHKQVIFHHGIDIPSRIGTPVRATAEGTVTIAGPRGGYGLLVEINHGNGYRTRYGHNSRLAVRVGQKVKKGQIIAYVGNTGTSTGPHVHYEVRLNNVPVDPTPYLN</sequence>
<dbReference type="PANTHER" id="PTHR21666:SF289">
    <property type="entry name" value="L-ALA--D-GLU ENDOPEPTIDASE"/>
    <property type="match status" value="1"/>
</dbReference>
<evidence type="ECO:0000313" key="4">
    <source>
        <dbReference type="EMBL" id="MBA2133231.1"/>
    </source>
</evidence>
<dbReference type="CDD" id="cd12797">
    <property type="entry name" value="M23_peptidase"/>
    <property type="match status" value="1"/>
</dbReference>
<evidence type="ECO:0000256" key="2">
    <source>
        <dbReference type="SAM" id="Phobius"/>
    </source>
</evidence>
<accession>A0A8J6LIZ4</accession>
<keyword evidence="1" id="KW-0732">Signal</keyword>
<comment type="caution">
    <text evidence="4">The sequence shown here is derived from an EMBL/GenBank/DDBJ whole genome shotgun (WGS) entry which is preliminary data.</text>
</comment>
<keyword evidence="2" id="KW-0812">Transmembrane</keyword>
<feature type="domain" description="M23ase beta-sheet core" evidence="3">
    <location>
        <begin position="199"/>
        <end position="293"/>
    </location>
</feature>
<keyword evidence="2" id="KW-1133">Transmembrane helix</keyword>
<dbReference type="Pfam" id="PF01551">
    <property type="entry name" value="Peptidase_M23"/>
    <property type="match status" value="1"/>
</dbReference>
<feature type="transmembrane region" description="Helical" evidence="2">
    <location>
        <begin position="15"/>
        <end position="35"/>
    </location>
</feature>
<dbReference type="SUPFAM" id="SSF51261">
    <property type="entry name" value="Duplicated hybrid motif"/>
    <property type="match status" value="1"/>
</dbReference>